<proteinExistence type="inferred from homology"/>
<reference evidence="12 13" key="1">
    <citation type="submission" date="2024-06" db="EMBL/GenBank/DDBJ databases">
        <title>The Natural Products Discovery Center: Release of the First 8490 Sequenced Strains for Exploring Actinobacteria Biosynthetic Diversity.</title>
        <authorList>
            <person name="Kalkreuter E."/>
            <person name="Kautsar S.A."/>
            <person name="Yang D."/>
            <person name="Bader C.D."/>
            <person name="Teijaro C.N."/>
            <person name="Fluegel L."/>
            <person name="Davis C.M."/>
            <person name="Simpson J.R."/>
            <person name="Lauterbach L."/>
            <person name="Steele A.D."/>
            <person name="Gui C."/>
            <person name="Meng S."/>
            <person name="Li G."/>
            <person name="Viehrig K."/>
            <person name="Ye F."/>
            <person name="Su P."/>
            <person name="Kiefer A.F."/>
            <person name="Nichols A."/>
            <person name="Cepeda A.J."/>
            <person name="Yan W."/>
            <person name="Fan B."/>
            <person name="Jiang Y."/>
            <person name="Adhikari A."/>
            <person name="Zheng C.-J."/>
            <person name="Schuster L."/>
            <person name="Cowan T.M."/>
            <person name="Smanski M.J."/>
            <person name="Chevrette M.G."/>
            <person name="De Carvalho L.P.S."/>
            <person name="Shen B."/>
        </authorList>
    </citation>
    <scope>NUCLEOTIDE SEQUENCE [LARGE SCALE GENOMIC DNA]</scope>
    <source>
        <strain evidence="12 13">NPDC053791</strain>
    </source>
</reference>
<comment type="similarity">
    <text evidence="2">Belongs to the methyltransferase superfamily. L-isoaspartyl/D-aspartyl protein methyltransferase family.</text>
</comment>
<evidence type="ECO:0000256" key="9">
    <source>
        <dbReference type="ARBA" id="ARBA00030757"/>
    </source>
</evidence>
<dbReference type="PANTHER" id="PTHR11579:SF0">
    <property type="entry name" value="PROTEIN-L-ISOASPARTATE(D-ASPARTATE) O-METHYLTRANSFERASE"/>
    <property type="match status" value="1"/>
</dbReference>
<keyword evidence="6 12" id="KW-0489">Methyltransferase</keyword>
<dbReference type="InterPro" id="IPR029063">
    <property type="entry name" value="SAM-dependent_MTases_sf"/>
</dbReference>
<evidence type="ECO:0000256" key="2">
    <source>
        <dbReference type="ARBA" id="ARBA00005369"/>
    </source>
</evidence>
<sequence>MRELSSLRRAHDAEMERIHGWPESSPWIRRAVAALPRDRFAPDRLWQWDGHAYVPVDRDIDPGQWAGLVYGSLYEAAVTQVIGGLATSSLSCESVVADMLDCLDVRPGHRVLELGTGTGRNAALLAHRAGPGRVVSIETDPDLAEHARQRLKKTGADVHVVVGDGAQGRPRAEPFEPFDRVISTYAVDTVPWAWVEQTRPGGRIVTPWGHLGLVSLTVAGDGNSARGHVQGLAQFMPARGSSGGPEGDFSRVRAGRKPEHEHHARLGLSPLHTDWHLRFALRVLLPDVHIAGSTDDDGTSVWLNDSTSSWAAFYAQDDGGVLVCEGGPRRLAGEVRKAWDWWTAAGEPALYDWGMTVALERQWMWVGEESVVAPVLTAGAEPVGE</sequence>
<protein>
    <recommendedName>
        <fullName evidence="4">Protein-L-isoaspartate O-methyltransferase</fullName>
        <ecNumber evidence="3">2.1.1.77</ecNumber>
    </recommendedName>
    <alternativeName>
        <fullName evidence="11">L-isoaspartyl protein carboxyl methyltransferase</fullName>
    </alternativeName>
    <alternativeName>
        <fullName evidence="9">Protein L-isoaspartyl methyltransferase</fullName>
    </alternativeName>
    <alternativeName>
        <fullName evidence="10">Protein-beta-aspartate methyltransferase</fullName>
    </alternativeName>
</protein>
<dbReference type="GO" id="GO:0032259">
    <property type="term" value="P:methylation"/>
    <property type="evidence" value="ECO:0007669"/>
    <property type="project" value="UniProtKB-KW"/>
</dbReference>
<keyword evidence="5" id="KW-0963">Cytoplasm</keyword>
<dbReference type="Pfam" id="PF01135">
    <property type="entry name" value="PCMT"/>
    <property type="match status" value="1"/>
</dbReference>
<dbReference type="InterPro" id="IPR000682">
    <property type="entry name" value="PCMT"/>
</dbReference>
<evidence type="ECO:0000256" key="11">
    <source>
        <dbReference type="ARBA" id="ARBA00031350"/>
    </source>
</evidence>
<keyword evidence="7" id="KW-0808">Transferase</keyword>
<keyword evidence="8" id="KW-0949">S-adenosyl-L-methionine</keyword>
<evidence type="ECO:0000256" key="7">
    <source>
        <dbReference type="ARBA" id="ARBA00022679"/>
    </source>
</evidence>
<evidence type="ECO:0000256" key="4">
    <source>
        <dbReference type="ARBA" id="ARBA00013346"/>
    </source>
</evidence>
<comment type="subcellular location">
    <subcellularLocation>
        <location evidence="1">Cytoplasm</location>
    </subcellularLocation>
</comment>
<dbReference type="EC" id="2.1.1.77" evidence="3"/>
<dbReference type="Proteomes" id="UP001552479">
    <property type="component" value="Unassembled WGS sequence"/>
</dbReference>
<comment type="caution">
    <text evidence="12">The sequence shown here is derived from an EMBL/GenBank/DDBJ whole genome shotgun (WGS) entry which is preliminary data.</text>
</comment>
<evidence type="ECO:0000256" key="10">
    <source>
        <dbReference type="ARBA" id="ARBA00031323"/>
    </source>
</evidence>
<evidence type="ECO:0000256" key="6">
    <source>
        <dbReference type="ARBA" id="ARBA00022603"/>
    </source>
</evidence>
<evidence type="ECO:0000313" key="13">
    <source>
        <dbReference type="Proteomes" id="UP001552479"/>
    </source>
</evidence>
<name>A0ABV3IY57_9ACTN</name>
<accession>A0ABV3IY57</accession>
<evidence type="ECO:0000256" key="5">
    <source>
        <dbReference type="ARBA" id="ARBA00022490"/>
    </source>
</evidence>
<evidence type="ECO:0000256" key="3">
    <source>
        <dbReference type="ARBA" id="ARBA00011890"/>
    </source>
</evidence>
<dbReference type="CDD" id="cd02440">
    <property type="entry name" value="AdoMet_MTases"/>
    <property type="match status" value="1"/>
</dbReference>
<dbReference type="Gene3D" id="3.40.50.150">
    <property type="entry name" value="Vaccinia Virus protein VP39"/>
    <property type="match status" value="1"/>
</dbReference>
<keyword evidence="13" id="KW-1185">Reference proteome</keyword>
<dbReference type="EMBL" id="JBFASG010000022">
    <property type="protein sequence ID" value="MEV4925378.1"/>
    <property type="molecule type" value="Genomic_DNA"/>
</dbReference>
<dbReference type="GO" id="GO:0008168">
    <property type="term" value="F:methyltransferase activity"/>
    <property type="evidence" value="ECO:0007669"/>
    <property type="project" value="UniProtKB-KW"/>
</dbReference>
<organism evidence="12 13">
    <name type="scientific">Streptomyces roseoverticillatus</name>
    <dbReference type="NCBI Taxonomy" id="66429"/>
    <lineage>
        <taxon>Bacteria</taxon>
        <taxon>Bacillati</taxon>
        <taxon>Actinomycetota</taxon>
        <taxon>Actinomycetes</taxon>
        <taxon>Kitasatosporales</taxon>
        <taxon>Streptomycetaceae</taxon>
        <taxon>Streptomyces</taxon>
    </lineage>
</organism>
<evidence type="ECO:0000256" key="8">
    <source>
        <dbReference type="ARBA" id="ARBA00022691"/>
    </source>
</evidence>
<evidence type="ECO:0000256" key="1">
    <source>
        <dbReference type="ARBA" id="ARBA00004496"/>
    </source>
</evidence>
<dbReference type="SUPFAM" id="SSF53335">
    <property type="entry name" value="S-adenosyl-L-methionine-dependent methyltransferases"/>
    <property type="match status" value="1"/>
</dbReference>
<gene>
    <name evidence="12" type="ORF">AB0L03_21550</name>
</gene>
<evidence type="ECO:0000313" key="12">
    <source>
        <dbReference type="EMBL" id="MEV4925378.1"/>
    </source>
</evidence>
<dbReference type="PANTHER" id="PTHR11579">
    <property type="entry name" value="PROTEIN-L-ISOASPARTATE O-METHYLTRANSFERASE"/>
    <property type="match status" value="1"/>
</dbReference>